<sequence>MSFYACHLFVCTNYREGAPSCAGAGAGDAAVIRLKNVLAQSSLPGSGRARVSRAGCLGRCGEGPVVVAYPQAKWYRYANDEDLDEIAAHLSAGKAATRLEITPDPGAIGDAS</sequence>
<protein>
    <submittedName>
        <fullName evidence="1">Ferredoxin, 2Fe-2S</fullName>
    </submittedName>
</protein>
<organism evidence="1">
    <name type="scientific">mine drainage metagenome</name>
    <dbReference type="NCBI Taxonomy" id="410659"/>
    <lineage>
        <taxon>unclassified sequences</taxon>
        <taxon>metagenomes</taxon>
        <taxon>ecological metagenomes</taxon>
    </lineage>
</organism>
<dbReference type="CDD" id="cd02980">
    <property type="entry name" value="TRX_Fd_family"/>
    <property type="match status" value="1"/>
</dbReference>
<reference evidence="1" key="1">
    <citation type="submission" date="2016-10" db="EMBL/GenBank/DDBJ databases">
        <title>Sequence of Gallionella enrichment culture.</title>
        <authorList>
            <person name="Poehlein A."/>
            <person name="Muehling M."/>
            <person name="Daniel R."/>
        </authorList>
    </citation>
    <scope>NUCLEOTIDE SEQUENCE</scope>
</reference>
<proteinExistence type="predicted"/>
<name>A0A1J5RZN4_9ZZZZ</name>
<dbReference type="AlphaFoldDB" id="A0A1J5RZN4"/>
<dbReference type="EMBL" id="MLJW01000176">
    <property type="protein sequence ID" value="OIQ94963.1"/>
    <property type="molecule type" value="Genomic_DNA"/>
</dbReference>
<gene>
    <name evidence="1" type="ORF">GALL_230660</name>
</gene>
<dbReference type="SUPFAM" id="SSF52833">
    <property type="entry name" value="Thioredoxin-like"/>
    <property type="match status" value="1"/>
</dbReference>
<comment type="caution">
    <text evidence="1">The sequence shown here is derived from an EMBL/GenBank/DDBJ whole genome shotgun (WGS) entry which is preliminary data.</text>
</comment>
<accession>A0A1J5RZN4</accession>
<dbReference type="InterPro" id="IPR036249">
    <property type="entry name" value="Thioredoxin-like_sf"/>
</dbReference>
<dbReference type="Gene3D" id="3.40.30.10">
    <property type="entry name" value="Glutaredoxin"/>
    <property type="match status" value="1"/>
</dbReference>
<evidence type="ECO:0000313" key="1">
    <source>
        <dbReference type="EMBL" id="OIQ94963.1"/>
    </source>
</evidence>